<evidence type="ECO:0000256" key="1">
    <source>
        <dbReference type="ARBA" id="ARBA00004651"/>
    </source>
</evidence>
<name>A0A1T4MRC4_9FIRM</name>
<evidence type="ECO:0000259" key="9">
    <source>
        <dbReference type="Pfam" id="PF12821"/>
    </source>
</evidence>
<evidence type="ECO:0000313" key="11">
    <source>
        <dbReference type="Proteomes" id="UP000190657"/>
    </source>
</evidence>
<keyword evidence="3" id="KW-0997">Cell inner membrane</keyword>
<dbReference type="GO" id="GO:0015744">
    <property type="term" value="P:succinate transport"/>
    <property type="evidence" value="ECO:0007669"/>
    <property type="project" value="TreeGrafter"/>
</dbReference>
<keyword evidence="4 8" id="KW-0812">Transmembrane</keyword>
<feature type="transmembrane region" description="Helical" evidence="8">
    <location>
        <begin position="120"/>
        <end position="139"/>
    </location>
</feature>
<dbReference type="RefSeq" id="WP_078768807.1">
    <property type="nucleotide sequence ID" value="NZ_FUWW01000015.1"/>
</dbReference>
<dbReference type="InterPro" id="IPR024528">
    <property type="entry name" value="ThrE_2"/>
</dbReference>
<dbReference type="PANTHER" id="PTHR34390:SF1">
    <property type="entry name" value="SUCCINATE TRANSPORTER SUBUNIT YJJB-RELATED"/>
    <property type="match status" value="1"/>
</dbReference>
<keyword evidence="11" id="KW-1185">Reference proteome</keyword>
<keyword evidence="6 8" id="KW-0472">Membrane</keyword>
<feature type="transmembrane region" description="Helical" evidence="8">
    <location>
        <begin position="29"/>
        <end position="49"/>
    </location>
</feature>
<keyword evidence="2" id="KW-1003">Cell membrane</keyword>
<evidence type="ECO:0000256" key="3">
    <source>
        <dbReference type="ARBA" id="ARBA00022519"/>
    </source>
</evidence>
<comment type="subcellular location">
    <subcellularLocation>
        <location evidence="1">Cell membrane</location>
        <topology evidence="1">Multi-pass membrane protein</topology>
    </subcellularLocation>
</comment>
<dbReference type="InterPro" id="IPR050539">
    <property type="entry name" value="ThrE_Dicarb/AminoAcid_Exp"/>
</dbReference>
<reference evidence="10 11" key="1">
    <citation type="submission" date="2017-02" db="EMBL/GenBank/DDBJ databases">
        <authorList>
            <person name="Peterson S.W."/>
        </authorList>
    </citation>
    <scope>NUCLEOTIDE SEQUENCE [LARGE SCALE GENOMIC DNA]</scope>
    <source>
        <strain evidence="10 11">ATCC 51222</strain>
    </source>
</reference>
<feature type="transmembrane region" description="Helical" evidence="8">
    <location>
        <begin position="6"/>
        <end position="22"/>
    </location>
</feature>
<dbReference type="AlphaFoldDB" id="A0A1T4MRC4"/>
<dbReference type="Proteomes" id="UP000190657">
    <property type="component" value="Unassembled WGS sequence"/>
</dbReference>
<protein>
    <submittedName>
        <fullName evidence="10">Uncharacterized membrane protein YjjB, DUF3815 family</fullName>
    </submittedName>
</protein>
<evidence type="ECO:0000256" key="8">
    <source>
        <dbReference type="SAM" id="Phobius"/>
    </source>
</evidence>
<dbReference type="GO" id="GO:0005886">
    <property type="term" value="C:plasma membrane"/>
    <property type="evidence" value="ECO:0007669"/>
    <property type="project" value="UniProtKB-SubCell"/>
</dbReference>
<dbReference type="STRING" id="290054.SAMN02745114_01340"/>
<dbReference type="OrthoDB" id="9810047at2"/>
<evidence type="ECO:0000256" key="7">
    <source>
        <dbReference type="ARBA" id="ARBA00034125"/>
    </source>
</evidence>
<feature type="transmembrane region" description="Helical" evidence="8">
    <location>
        <begin position="82"/>
        <end position="100"/>
    </location>
</feature>
<comment type="similarity">
    <text evidence="7">Belongs to the ThrE exporter (TC 2.A.79) family.</text>
</comment>
<dbReference type="EMBL" id="FUWW01000015">
    <property type="protein sequence ID" value="SJZ69344.1"/>
    <property type="molecule type" value="Genomic_DNA"/>
</dbReference>
<organism evidence="10 11">
    <name type="scientific">Eubacterium coprostanoligenes</name>
    <dbReference type="NCBI Taxonomy" id="290054"/>
    <lineage>
        <taxon>Bacteria</taxon>
        <taxon>Bacillati</taxon>
        <taxon>Bacillota</taxon>
        <taxon>Clostridia</taxon>
        <taxon>Eubacteriales</taxon>
        <taxon>Eubacteriaceae</taxon>
        <taxon>Eubacterium</taxon>
    </lineage>
</organism>
<feature type="domain" description="Threonine/Serine exporter ThrE" evidence="9">
    <location>
        <begin position="7"/>
        <end position="133"/>
    </location>
</feature>
<evidence type="ECO:0000313" key="10">
    <source>
        <dbReference type="EMBL" id="SJZ69344.1"/>
    </source>
</evidence>
<evidence type="ECO:0000256" key="4">
    <source>
        <dbReference type="ARBA" id="ARBA00022692"/>
    </source>
</evidence>
<keyword evidence="5 8" id="KW-1133">Transmembrane helix</keyword>
<evidence type="ECO:0000256" key="5">
    <source>
        <dbReference type="ARBA" id="ARBA00022989"/>
    </source>
</evidence>
<gene>
    <name evidence="10" type="ORF">SAMN02745114_01340</name>
</gene>
<sequence>MSKTILQIITATTGALGFSIFFRVSERNIIASTIGGGLGWALYLLIFHLTDNMLISNFAAALFVYLYSQAMGGILKAPSNVYLVPGTIPLIPGGALYYTMRGLIDSNRVMFWNNLKSTVIVTFGLATGIIVGTVLITYVKSMIKKEKLSGCR</sequence>
<evidence type="ECO:0000256" key="6">
    <source>
        <dbReference type="ARBA" id="ARBA00023136"/>
    </source>
</evidence>
<evidence type="ECO:0000256" key="2">
    <source>
        <dbReference type="ARBA" id="ARBA00022475"/>
    </source>
</evidence>
<proteinExistence type="inferred from homology"/>
<feature type="transmembrane region" description="Helical" evidence="8">
    <location>
        <begin position="55"/>
        <end position="75"/>
    </location>
</feature>
<dbReference type="PANTHER" id="PTHR34390">
    <property type="entry name" value="UPF0442 PROTEIN YJJB-RELATED"/>
    <property type="match status" value="1"/>
</dbReference>
<accession>A0A1T4MRC4</accession>
<dbReference type="Pfam" id="PF12821">
    <property type="entry name" value="ThrE_2"/>
    <property type="match status" value="1"/>
</dbReference>